<organism evidence="1 2">
    <name type="scientific">Litoribrevibacter euphylliae</name>
    <dbReference type="NCBI Taxonomy" id="1834034"/>
    <lineage>
        <taxon>Bacteria</taxon>
        <taxon>Pseudomonadati</taxon>
        <taxon>Pseudomonadota</taxon>
        <taxon>Gammaproteobacteria</taxon>
        <taxon>Oceanospirillales</taxon>
        <taxon>Oceanospirillaceae</taxon>
        <taxon>Litoribrevibacter</taxon>
    </lineage>
</organism>
<dbReference type="EMBL" id="JBHRSZ010000004">
    <property type="protein sequence ID" value="MFC3150993.1"/>
    <property type="molecule type" value="Genomic_DNA"/>
</dbReference>
<dbReference type="RefSeq" id="WP_386718938.1">
    <property type="nucleotide sequence ID" value="NZ_JBHRSZ010000004.1"/>
</dbReference>
<dbReference type="Proteomes" id="UP001595476">
    <property type="component" value="Unassembled WGS sequence"/>
</dbReference>
<sequence length="105" mass="12094">MSDVLIDHLFSLLVDSSKPDSWQRILNDQESGKSEEVKWEDGLFSFTLKGLHQMVQTIYDVEFKDFQQRLYAGNLNERLTEVGLSVVVHQSTGKVASNWYQVKTL</sequence>
<reference evidence="2" key="1">
    <citation type="journal article" date="2019" name="Int. J. Syst. Evol. Microbiol.">
        <title>The Global Catalogue of Microorganisms (GCM) 10K type strain sequencing project: providing services to taxonomists for standard genome sequencing and annotation.</title>
        <authorList>
            <consortium name="The Broad Institute Genomics Platform"/>
            <consortium name="The Broad Institute Genome Sequencing Center for Infectious Disease"/>
            <person name="Wu L."/>
            <person name="Ma J."/>
        </authorList>
    </citation>
    <scope>NUCLEOTIDE SEQUENCE [LARGE SCALE GENOMIC DNA]</scope>
    <source>
        <strain evidence="2">KCTC 52438</strain>
    </source>
</reference>
<evidence type="ECO:0000313" key="2">
    <source>
        <dbReference type="Proteomes" id="UP001595476"/>
    </source>
</evidence>
<proteinExistence type="predicted"/>
<evidence type="ECO:0000313" key="1">
    <source>
        <dbReference type="EMBL" id="MFC3150993.1"/>
    </source>
</evidence>
<accession>A0ABV7HAN8</accession>
<name>A0ABV7HAN8_9GAMM</name>
<comment type="caution">
    <text evidence="1">The sequence shown here is derived from an EMBL/GenBank/DDBJ whole genome shotgun (WGS) entry which is preliminary data.</text>
</comment>
<protein>
    <submittedName>
        <fullName evidence="1">Uncharacterized protein</fullName>
    </submittedName>
</protein>
<keyword evidence="2" id="KW-1185">Reference proteome</keyword>
<gene>
    <name evidence="1" type="ORF">ACFOEK_08135</name>
</gene>